<dbReference type="OrthoDB" id="10278430at2759"/>
<keyword evidence="3" id="KW-1185">Reference proteome</keyword>
<organism evidence="2 3">
    <name type="scientific">Spizellomyces punctatus (strain DAOM BR117)</name>
    <dbReference type="NCBI Taxonomy" id="645134"/>
    <lineage>
        <taxon>Eukaryota</taxon>
        <taxon>Fungi</taxon>
        <taxon>Fungi incertae sedis</taxon>
        <taxon>Chytridiomycota</taxon>
        <taxon>Chytridiomycota incertae sedis</taxon>
        <taxon>Chytridiomycetes</taxon>
        <taxon>Spizellomycetales</taxon>
        <taxon>Spizellomycetaceae</taxon>
        <taxon>Spizellomyces</taxon>
    </lineage>
</organism>
<feature type="region of interest" description="Disordered" evidence="1">
    <location>
        <begin position="1"/>
        <end position="61"/>
    </location>
</feature>
<accession>A0A0L0HIE4</accession>
<dbReference type="RefSeq" id="XP_016608872.1">
    <property type="nucleotide sequence ID" value="XM_016757319.1"/>
</dbReference>
<reference evidence="2 3" key="1">
    <citation type="submission" date="2009-08" db="EMBL/GenBank/DDBJ databases">
        <title>The Genome Sequence of Spizellomyces punctatus strain DAOM BR117.</title>
        <authorList>
            <consortium name="The Broad Institute Genome Sequencing Platform"/>
            <person name="Russ C."/>
            <person name="Cuomo C."/>
            <person name="Shea T."/>
            <person name="Young S.K."/>
            <person name="Zeng Q."/>
            <person name="Koehrsen M."/>
            <person name="Haas B."/>
            <person name="Borodovsky M."/>
            <person name="Guigo R."/>
            <person name="Alvarado L."/>
            <person name="Berlin A."/>
            <person name="Bochicchio J."/>
            <person name="Borenstein D."/>
            <person name="Chapman S."/>
            <person name="Chen Z."/>
            <person name="Engels R."/>
            <person name="Freedman E."/>
            <person name="Gellesch M."/>
            <person name="Goldberg J."/>
            <person name="Griggs A."/>
            <person name="Gujja S."/>
            <person name="Heiman D."/>
            <person name="Hepburn T."/>
            <person name="Howarth C."/>
            <person name="Jen D."/>
            <person name="Larson L."/>
            <person name="Lewis B."/>
            <person name="Mehta T."/>
            <person name="Park D."/>
            <person name="Pearson M."/>
            <person name="Roberts A."/>
            <person name="Saif S."/>
            <person name="Shenoy N."/>
            <person name="Sisk P."/>
            <person name="Stolte C."/>
            <person name="Sykes S."/>
            <person name="Thomson T."/>
            <person name="Walk T."/>
            <person name="White J."/>
            <person name="Yandava C."/>
            <person name="Burger G."/>
            <person name="Gray M.W."/>
            <person name="Holland P.W.H."/>
            <person name="King N."/>
            <person name="Lang F.B.F."/>
            <person name="Roger A.J."/>
            <person name="Ruiz-Trillo I."/>
            <person name="Lander E."/>
            <person name="Nusbaum C."/>
        </authorList>
    </citation>
    <scope>NUCLEOTIDE SEQUENCE [LARGE SCALE GENOMIC DNA]</scope>
    <source>
        <strain evidence="2 3">DAOM BR117</strain>
    </source>
</reference>
<name>A0A0L0HIE4_SPIPD</name>
<dbReference type="Proteomes" id="UP000053201">
    <property type="component" value="Unassembled WGS sequence"/>
</dbReference>
<gene>
    <name evidence="2" type="ORF">SPPG_09162</name>
</gene>
<dbReference type="AlphaFoldDB" id="A0A0L0HIE4"/>
<evidence type="ECO:0000313" key="2">
    <source>
        <dbReference type="EMBL" id="KND00833.1"/>
    </source>
</evidence>
<evidence type="ECO:0000256" key="1">
    <source>
        <dbReference type="SAM" id="MobiDB-lite"/>
    </source>
</evidence>
<dbReference type="GeneID" id="27692287"/>
<feature type="compositionally biased region" description="Polar residues" evidence="1">
    <location>
        <begin position="28"/>
        <end position="40"/>
    </location>
</feature>
<proteinExistence type="predicted"/>
<evidence type="ECO:0000313" key="3">
    <source>
        <dbReference type="Proteomes" id="UP000053201"/>
    </source>
</evidence>
<dbReference type="InParanoid" id="A0A0L0HIE4"/>
<dbReference type="EMBL" id="KQ257455">
    <property type="protein sequence ID" value="KND00833.1"/>
    <property type="molecule type" value="Genomic_DNA"/>
</dbReference>
<sequence length="100" mass="10543">MKEIPATIDRSLPKAATGRTTIPAGENQDFSYEAGQSNLPTKLPPSANGLPRPLPAGTAYGTQHQESTSITAAVKHKAWQAYERVASVASHIVGGGHHNE</sequence>
<protein>
    <submittedName>
        <fullName evidence="2">Uncharacterized protein</fullName>
    </submittedName>
</protein>
<dbReference type="VEuPathDB" id="FungiDB:SPPG_09162"/>